<dbReference type="AlphaFoldDB" id="A0A3S0ZUU5"/>
<keyword evidence="5" id="KW-1185">Reference proteome</keyword>
<accession>A0A3S0ZUU5</accession>
<evidence type="ECO:0000256" key="2">
    <source>
        <dbReference type="ARBA" id="ARBA00022763"/>
    </source>
</evidence>
<feature type="non-terminal residue" evidence="4">
    <location>
        <position position="1"/>
    </location>
</feature>
<dbReference type="GO" id="GO:0030983">
    <property type="term" value="F:mismatched DNA binding"/>
    <property type="evidence" value="ECO:0007669"/>
    <property type="project" value="InterPro"/>
</dbReference>
<evidence type="ECO:0000313" key="5">
    <source>
        <dbReference type="Proteomes" id="UP000271974"/>
    </source>
</evidence>
<dbReference type="Pfam" id="PF13589">
    <property type="entry name" value="HATPase_c_3"/>
    <property type="match status" value="1"/>
</dbReference>
<dbReference type="GO" id="GO:0140664">
    <property type="term" value="F:ATP-dependent DNA damage sensor activity"/>
    <property type="evidence" value="ECO:0007669"/>
    <property type="project" value="InterPro"/>
</dbReference>
<dbReference type="GO" id="GO:0032389">
    <property type="term" value="C:MutLalpha complex"/>
    <property type="evidence" value="ECO:0007669"/>
    <property type="project" value="TreeGrafter"/>
</dbReference>
<dbReference type="InterPro" id="IPR038973">
    <property type="entry name" value="MutL/Mlh/Pms-like"/>
</dbReference>
<dbReference type="EMBL" id="RQTK01000141">
    <property type="protein sequence ID" value="RUS86374.1"/>
    <property type="molecule type" value="Genomic_DNA"/>
</dbReference>
<dbReference type="InterPro" id="IPR002099">
    <property type="entry name" value="MutL/Mlh/PMS"/>
</dbReference>
<dbReference type="Proteomes" id="UP000271974">
    <property type="component" value="Unassembled WGS sequence"/>
</dbReference>
<dbReference type="Gene3D" id="3.30.230.10">
    <property type="match status" value="1"/>
</dbReference>
<proteinExistence type="inferred from homology"/>
<feature type="domain" description="DNA mismatch repair protein S5" evidence="3">
    <location>
        <begin position="221"/>
        <end position="336"/>
    </location>
</feature>
<evidence type="ECO:0000313" key="4">
    <source>
        <dbReference type="EMBL" id="RUS86374.1"/>
    </source>
</evidence>
<protein>
    <recommendedName>
        <fullName evidence="3">DNA mismatch repair protein S5 domain-containing protein</fullName>
    </recommendedName>
</protein>
<dbReference type="GO" id="GO:0005524">
    <property type="term" value="F:ATP binding"/>
    <property type="evidence" value="ECO:0007669"/>
    <property type="project" value="InterPro"/>
</dbReference>
<dbReference type="InterPro" id="IPR020568">
    <property type="entry name" value="Ribosomal_Su5_D2-typ_SF"/>
</dbReference>
<dbReference type="InterPro" id="IPR014721">
    <property type="entry name" value="Ribsml_uS5_D2-typ_fold_subgr"/>
</dbReference>
<evidence type="ECO:0000259" key="3">
    <source>
        <dbReference type="SMART" id="SM01340"/>
    </source>
</evidence>
<evidence type="ECO:0000256" key="1">
    <source>
        <dbReference type="ARBA" id="ARBA00006082"/>
    </source>
</evidence>
<dbReference type="PROSITE" id="PS00058">
    <property type="entry name" value="DNA_MISMATCH_REPAIR_1"/>
    <property type="match status" value="1"/>
</dbReference>
<dbReference type="SUPFAM" id="SSF54211">
    <property type="entry name" value="Ribosomal protein S5 domain 2-like"/>
    <property type="match status" value="1"/>
</dbReference>
<dbReference type="SUPFAM" id="SSF55874">
    <property type="entry name" value="ATPase domain of HSP90 chaperone/DNA topoisomerase II/histidine kinase"/>
    <property type="match status" value="1"/>
</dbReference>
<dbReference type="CDD" id="cd00782">
    <property type="entry name" value="MutL_Trans"/>
    <property type="match status" value="1"/>
</dbReference>
<comment type="caution">
    <text evidence="4">The sequence shown here is derived from an EMBL/GenBank/DDBJ whole genome shotgun (WGS) entry which is preliminary data.</text>
</comment>
<dbReference type="SMART" id="SM01340">
    <property type="entry name" value="DNA_mis_repair"/>
    <property type="match status" value="1"/>
</dbReference>
<dbReference type="InterPro" id="IPR036890">
    <property type="entry name" value="HATPase_C_sf"/>
</dbReference>
<dbReference type="NCBIfam" id="TIGR00585">
    <property type="entry name" value="mutl"/>
    <property type="match status" value="1"/>
</dbReference>
<dbReference type="InterPro" id="IPR013507">
    <property type="entry name" value="DNA_mismatch_S5_2-like"/>
</dbReference>
<sequence length="337" mass="37967">GFRGESETEIKVRELSASTIRLIGSGQVITSVFSVVKELFENSIDASSTNVDIKLDDFGLEKIEVSDNGKGVKKSDVPFMTKRHYTSKFSGMESFLTLETYGFRGEALASLCSVSDVVVITKTKEDDVGSSYSFDEEGTIKNSKPSHLGAGTTVTCRYLFKNLPVRKQYYKTSQRKKDDLRRIEDLLIVFGIIKPNLRIRLRHGSDVLFQKLPMPDTKGVLHSVLGRHVANQLVYREQSLAELQVVLAYLPKPGTEVKTMSRATSDRTFIVVNDRPVQVKELIRLLKRYYMNCHACESSRFPVCYVSIKLPIPDVDVNLDPNKSTVLMRPMVLGYSY</sequence>
<dbReference type="Gene3D" id="3.30.565.10">
    <property type="entry name" value="Histidine kinase-like ATPase, C-terminal domain"/>
    <property type="match status" value="1"/>
</dbReference>
<dbReference type="FunFam" id="3.30.565.10:FF:000017">
    <property type="entry name" value="PMS1 homolog 1, mismatch repair system component"/>
    <property type="match status" value="1"/>
</dbReference>
<dbReference type="GO" id="GO:0016887">
    <property type="term" value="F:ATP hydrolysis activity"/>
    <property type="evidence" value="ECO:0007669"/>
    <property type="project" value="InterPro"/>
</dbReference>
<reference evidence="4 5" key="1">
    <citation type="submission" date="2019-01" db="EMBL/GenBank/DDBJ databases">
        <title>A draft genome assembly of the solar-powered sea slug Elysia chlorotica.</title>
        <authorList>
            <person name="Cai H."/>
            <person name="Li Q."/>
            <person name="Fang X."/>
            <person name="Li J."/>
            <person name="Curtis N.E."/>
            <person name="Altenburger A."/>
            <person name="Shibata T."/>
            <person name="Feng M."/>
            <person name="Maeda T."/>
            <person name="Schwartz J.A."/>
            <person name="Shigenobu S."/>
            <person name="Lundholm N."/>
            <person name="Nishiyama T."/>
            <person name="Yang H."/>
            <person name="Hasebe M."/>
            <person name="Li S."/>
            <person name="Pierce S.K."/>
            <person name="Wang J."/>
        </authorList>
    </citation>
    <scope>NUCLEOTIDE SEQUENCE [LARGE SCALE GENOMIC DNA]</scope>
    <source>
        <strain evidence="4">EC2010</strain>
        <tissue evidence="4">Whole organism of an adult</tissue>
    </source>
</reference>
<dbReference type="GO" id="GO:0006298">
    <property type="term" value="P:mismatch repair"/>
    <property type="evidence" value="ECO:0007669"/>
    <property type="project" value="InterPro"/>
</dbReference>
<feature type="non-terminal residue" evidence="4">
    <location>
        <position position="337"/>
    </location>
</feature>
<dbReference type="PANTHER" id="PTHR10073">
    <property type="entry name" value="DNA MISMATCH REPAIR PROTEIN MLH, PMS, MUTL"/>
    <property type="match status" value="1"/>
</dbReference>
<keyword evidence="2" id="KW-0227">DNA damage</keyword>
<dbReference type="PANTHER" id="PTHR10073:SF54">
    <property type="entry name" value="PMS1 PROTEIN HOMOLOG 1"/>
    <property type="match status" value="1"/>
</dbReference>
<name>A0A3S0ZUU5_ELYCH</name>
<gene>
    <name evidence="4" type="ORF">EGW08_005892</name>
</gene>
<organism evidence="4 5">
    <name type="scientific">Elysia chlorotica</name>
    <name type="common">Eastern emerald elysia</name>
    <name type="synonym">Sea slug</name>
    <dbReference type="NCBI Taxonomy" id="188477"/>
    <lineage>
        <taxon>Eukaryota</taxon>
        <taxon>Metazoa</taxon>
        <taxon>Spiralia</taxon>
        <taxon>Lophotrochozoa</taxon>
        <taxon>Mollusca</taxon>
        <taxon>Gastropoda</taxon>
        <taxon>Heterobranchia</taxon>
        <taxon>Euthyneura</taxon>
        <taxon>Panpulmonata</taxon>
        <taxon>Sacoglossa</taxon>
        <taxon>Placobranchoidea</taxon>
        <taxon>Plakobranchidae</taxon>
        <taxon>Elysia</taxon>
    </lineage>
</organism>
<dbReference type="InterPro" id="IPR014762">
    <property type="entry name" value="DNA_mismatch_repair_CS"/>
</dbReference>
<comment type="similarity">
    <text evidence="1">Belongs to the DNA mismatch repair MutL/HexB family.</text>
</comment>
<dbReference type="Pfam" id="PF01119">
    <property type="entry name" value="DNA_mis_repair"/>
    <property type="match status" value="1"/>
</dbReference>
<dbReference type="OrthoDB" id="10263226at2759"/>
<dbReference type="STRING" id="188477.A0A3S0ZUU5"/>
<dbReference type="CDD" id="cd16926">
    <property type="entry name" value="HATPase_MutL-MLH-PMS-like"/>
    <property type="match status" value="1"/>
</dbReference>